<dbReference type="GO" id="GO:0006281">
    <property type="term" value="P:DNA repair"/>
    <property type="evidence" value="ECO:0007669"/>
    <property type="project" value="TreeGrafter"/>
</dbReference>
<feature type="region of interest" description="Disordered" evidence="5">
    <location>
        <begin position="1086"/>
        <end position="1120"/>
    </location>
</feature>
<dbReference type="GO" id="GO:0043111">
    <property type="term" value="P:replication fork arrest"/>
    <property type="evidence" value="ECO:0007669"/>
    <property type="project" value="TreeGrafter"/>
</dbReference>
<evidence type="ECO:0000256" key="4">
    <source>
        <dbReference type="ARBA" id="ARBA00023306"/>
    </source>
</evidence>
<name>A0A1Y1UZR6_9FUNG</name>
<dbReference type="Pfam" id="PF04821">
    <property type="entry name" value="TIMELESS"/>
    <property type="match status" value="1"/>
</dbReference>
<keyword evidence="3" id="KW-0539">Nucleus</keyword>
<comment type="subcellular location">
    <subcellularLocation>
        <location evidence="1">Nucleus</location>
    </subcellularLocation>
</comment>
<dbReference type="GO" id="GO:0000076">
    <property type="term" value="P:DNA replication checkpoint signaling"/>
    <property type="evidence" value="ECO:0007669"/>
    <property type="project" value="TreeGrafter"/>
</dbReference>
<evidence type="ECO:0000313" key="8">
    <source>
        <dbReference type="Proteomes" id="UP000193719"/>
    </source>
</evidence>
<dbReference type="InterPro" id="IPR044998">
    <property type="entry name" value="Timeless"/>
</dbReference>
<proteinExistence type="predicted"/>
<keyword evidence="8" id="KW-1185">Reference proteome</keyword>
<protein>
    <submittedName>
        <fullName evidence="7">Timeless-domain-containing protein</fullName>
    </submittedName>
</protein>
<accession>A0A1Y1UZR6</accession>
<dbReference type="GO" id="GO:0003677">
    <property type="term" value="F:DNA binding"/>
    <property type="evidence" value="ECO:0007669"/>
    <property type="project" value="TreeGrafter"/>
</dbReference>
<evidence type="ECO:0000256" key="1">
    <source>
        <dbReference type="ARBA" id="ARBA00004123"/>
    </source>
</evidence>
<dbReference type="PANTHER" id="PTHR22940">
    <property type="entry name" value="TIMEOUT/TIMELESS-2"/>
    <property type="match status" value="1"/>
</dbReference>
<dbReference type="OrthoDB" id="310853at2759"/>
<feature type="region of interest" description="Disordered" evidence="5">
    <location>
        <begin position="872"/>
        <end position="891"/>
    </location>
</feature>
<evidence type="ECO:0000256" key="3">
    <source>
        <dbReference type="ARBA" id="ARBA00023242"/>
    </source>
</evidence>
<dbReference type="AlphaFoldDB" id="A0A1Y1UZR6"/>
<feature type="compositionally biased region" description="Acidic residues" evidence="5">
    <location>
        <begin position="1019"/>
        <end position="1028"/>
    </location>
</feature>
<dbReference type="STRING" id="1754191.A0A1Y1UZR6"/>
<feature type="compositionally biased region" description="Basic residues" evidence="5">
    <location>
        <begin position="1005"/>
        <end position="1014"/>
    </location>
</feature>
<dbReference type="EMBL" id="MCFH01000051">
    <property type="protein sequence ID" value="ORX43590.1"/>
    <property type="molecule type" value="Genomic_DNA"/>
</dbReference>
<evidence type="ECO:0000259" key="6">
    <source>
        <dbReference type="Pfam" id="PF04821"/>
    </source>
</evidence>
<evidence type="ECO:0000313" key="7">
    <source>
        <dbReference type="EMBL" id="ORX43590.1"/>
    </source>
</evidence>
<feature type="domain" description="Timeless N-terminal" evidence="6">
    <location>
        <begin position="32"/>
        <end position="289"/>
    </location>
</feature>
<comment type="caution">
    <text evidence="7">The sequence shown here is derived from an EMBL/GenBank/DDBJ whole genome shotgun (WGS) entry which is preliminary data.</text>
</comment>
<feature type="region of interest" description="Disordered" evidence="5">
    <location>
        <begin position="929"/>
        <end position="956"/>
    </location>
</feature>
<evidence type="ECO:0000256" key="2">
    <source>
        <dbReference type="ARBA" id="ARBA00022880"/>
    </source>
</evidence>
<dbReference type="PANTHER" id="PTHR22940:SF4">
    <property type="entry name" value="PROTEIN TIMELESS HOMOLOG"/>
    <property type="match status" value="1"/>
</dbReference>
<evidence type="ECO:0000256" key="5">
    <source>
        <dbReference type="SAM" id="MobiDB-lite"/>
    </source>
</evidence>
<keyword evidence="2" id="KW-0236">DNA replication inhibitor</keyword>
<feature type="compositionally biased region" description="Low complexity" evidence="5">
    <location>
        <begin position="1087"/>
        <end position="1096"/>
    </location>
</feature>
<keyword evidence="4" id="KW-0131">Cell cycle</keyword>
<organism evidence="7 8">
    <name type="scientific">Piromyces finnis</name>
    <dbReference type="NCBI Taxonomy" id="1754191"/>
    <lineage>
        <taxon>Eukaryota</taxon>
        <taxon>Fungi</taxon>
        <taxon>Fungi incertae sedis</taxon>
        <taxon>Chytridiomycota</taxon>
        <taxon>Chytridiomycota incertae sedis</taxon>
        <taxon>Neocallimastigomycetes</taxon>
        <taxon>Neocallimastigales</taxon>
        <taxon>Neocallimastigaceae</taxon>
        <taxon>Piromyces</taxon>
    </lineage>
</organism>
<feature type="compositionally biased region" description="Polar residues" evidence="5">
    <location>
        <begin position="1029"/>
        <end position="1044"/>
    </location>
</feature>
<reference evidence="7 8" key="1">
    <citation type="submission" date="2016-08" db="EMBL/GenBank/DDBJ databases">
        <title>Genomes of anaerobic fungi encode conserved fungal cellulosomes for biomass hydrolysis.</title>
        <authorList>
            <consortium name="DOE Joint Genome Institute"/>
            <person name="Haitjema C.H."/>
            <person name="Gilmore S.P."/>
            <person name="Henske J.K."/>
            <person name="Solomon K.V."/>
            <person name="De Groot R."/>
            <person name="Kuo A."/>
            <person name="Mondo S.J."/>
            <person name="Salamov A.A."/>
            <person name="Labutti K."/>
            <person name="Zhao Z."/>
            <person name="Chiniquy J."/>
            <person name="Barry K."/>
            <person name="Brewer H.M."/>
            <person name="Purvine S.O."/>
            <person name="Wright A.T."/>
            <person name="Boxma B."/>
            <person name="Van Alen T."/>
            <person name="Hackstein J.H."/>
            <person name="Baker S.E."/>
            <person name="Grigoriev I.V."/>
            <person name="O'Malley M.A."/>
        </authorList>
    </citation>
    <scope>NUCLEOTIDE SEQUENCE [LARGE SCALE GENOMIC DNA]</scope>
    <source>
        <strain evidence="8">finn</strain>
    </source>
</reference>
<dbReference type="GO" id="GO:0031298">
    <property type="term" value="C:replication fork protection complex"/>
    <property type="evidence" value="ECO:0007669"/>
    <property type="project" value="TreeGrafter"/>
</dbReference>
<dbReference type="InterPro" id="IPR006906">
    <property type="entry name" value="Timeless_N"/>
</dbReference>
<dbReference type="Proteomes" id="UP000193719">
    <property type="component" value="Unassembled WGS sequence"/>
</dbReference>
<feature type="compositionally biased region" description="Basic residues" evidence="5">
    <location>
        <begin position="968"/>
        <end position="978"/>
    </location>
</feature>
<gene>
    <name evidence="7" type="ORF">BCR36DRAFT_415442</name>
</gene>
<feature type="compositionally biased region" description="Polar residues" evidence="5">
    <location>
        <begin position="1097"/>
        <end position="1110"/>
    </location>
</feature>
<sequence length="1150" mass="135736">MDKVYQAHLLSVCSALGGFETVELSNGESVKKYVIGDECYDCLKDLKKFLRQDDSNVEKYVSRSLGSWMIVQKDLIPILIEYKNDEKISMAVVEVLVPLTWPIEVTLDEIKTNDQDIPNQIEYLESYKEAMVSTEALDALFEIIVKPLSVSFHDRNYKETALIRLIFTLIRNLLCIKDKEASVLTSTDKLRRSTLQERLMIKLQKSNFIELLLSFSGSLDESEYVEWNMLILEIFYYMFIGRDPEEILSNKVASNGHKVTELLQKEQRINSIENKKRHSRHSRFGGSYFIELDNGKKFNFLQSNAINLSMEEILDHNKKTKAKIVKKDEKYLYTKRITDEKALIVYKETIDSFIENCFNTFYISIKKDFDMQRTKVREKDYIRFIWFCSFILKYRNYAYEKASNEDKVKYSFDNINSMLNVKGLLFIVYRLKLYQDEKKWQEIGLTLYCLKYVLITLHGMNNSNNEEYKEASKNLQHNIYYEEETLNIIISLCRNYKTRNSNKVFLVNLIETIHILLKMLEKFSEENKYLYTRKQKNVKKKNENEESSLMDDEEEVTKKYYEHKFHFSDVEQRFASDSIINTYIYCLDDYQTMKESTIHQITKMFYRIAIKCGLEPMFYKLSVFELFNRILSQKDVLPKTTAYKELFDFINYIVNSFFIYLEKDPMLSISILFQKSKKECMEIKYGSEFLDNNKELEEKKYNSDDELEVKASLSWNEKLSVAISLLKENNKEQYIQWIKDLLSKVAETRDVINYKNGENDQSKTEKQENVDYVIEPENDDQKKIMEKDQQLRLFMNLLNFKEIKEFETPENKEGNDNEDNVELTSNNIWIVPKEYTRYKLIETRELILRYENEPIDILNKKSASKLVKKIKKRGQRKRVTRKTDSKNKSTETIITDLSAPYILDEKDNTSDDDSDDEAFNEFLKREAELRQRTSEKHEKLIEEENEKRSQASLKKDKILKNIESRIKNKKARQTKRSKKSSEVIEIDDDNNNENKDIQMDSTSQPKKKLIKHNKAPIILEDDDYDDDTNNISSQQNLSPTSVNQKIGFGFESDTESDSEFVFKAQNALASSLVNEKDISILELSSFNNNNNNQDQNSMSEETLNKDSSNSNKRKIDENDIQELENDIENIQINNKKRKKMLIVESDSENE</sequence>
<reference evidence="7 8" key="2">
    <citation type="submission" date="2016-08" db="EMBL/GenBank/DDBJ databases">
        <title>Pervasive Adenine N6-methylation of Active Genes in Fungi.</title>
        <authorList>
            <consortium name="DOE Joint Genome Institute"/>
            <person name="Mondo S.J."/>
            <person name="Dannebaum R.O."/>
            <person name="Kuo R.C."/>
            <person name="Labutti K."/>
            <person name="Haridas S."/>
            <person name="Kuo A."/>
            <person name="Salamov A."/>
            <person name="Ahrendt S.R."/>
            <person name="Lipzen A."/>
            <person name="Sullivan W."/>
            <person name="Andreopoulos W.B."/>
            <person name="Clum A."/>
            <person name="Lindquist E."/>
            <person name="Daum C."/>
            <person name="Ramamoorthy G.K."/>
            <person name="Gryganskyi A."/>
            <person name="Culley D."/>
            <person name="Magnuson J.K."/>
            <person name="James T.Y."/>
            <person name="O'Malley M.A."/>
            <person name="Stajich J.E."/>
            <person name="Spatafora J.W."/>
            <person name="Visel A."/>
            <person name="Grigoriev I.V."/>
        </authorList>
    </citation>
    <scope>NUCLEOTIDE SEQUENCE [LARGE SCALE GENOMIC DNA]</scope>
    <source>
        <strain evidence="8">finn</strain>
    </source>
</reference>
<feature type="region of interest" description="Disordered" evidence="5">
    <location>
        <begin position="968"/>
        <end position="1044"/>
    </location>
</feature>